<dbReference type="RefSeq" id="YP_009210948.1">
    <property type="nucleotide sequence ID" value="NC_028934.1"/>
</dbReference>
<proteinExistence type="predicted"/>
<evidence type="ECO:0000313" key="2">
    <source>
        <dbReference type="Proteomes" id="UP000203101"/>
    </source>
</evidence>
<sequence>MAAITYPAAAYFNPVTGNVWVQAADGPITRLRSAADKSDAYTAVGEAGLVRTGNWVPTYGPVVTATLATTKSVTVTITVPGDVQPLDVAERLEGLLPDGYTVTDSALVR</sequence>
<accession>A0A0F6WDU0</accession>
<dbReference type="Proteomes" id="UP000203101">
    <property type="component" value="Segment"/>
</dbReference>
<name>A0A0F6WDU0_9CAUD</name>
<evidence type="ECO:0000313" key="1">
    <source>
        <dbReference type="EMBL" id="AKF14354.1"/>
    </source>
</evidence>
<dbReference type="EMBL" id="KR080194">
    <property type="protein sequence ID" value="AKF14354.1"/>
    <property type="molecule type" value="Genomic_DNA"/>
</dbReference>
<protein>
    <submittedName>
        <fullName evidence="1">Uncharacterized protein</fullName>
    </submittedName>
</protein>
<dbReference type="KEGG" id="vg:26637395"/>
<keyword evidence="2" id="KW-1185">Reference proteome</keyword>
<organism evidence="1 2">
    <name type="scientific">Mycobacterium phage Vincenzo</name>
    <dbReference type="NCBI Taxonomy" id="1647301"/>
    <lineage>
        <taxon>Viruses</taxon>
        <taxon>Duplodnaviria</taxon>
        <taxon>Heunggongvirae</taxon>
        <taxon>Uroviricota</taxon>
        <taxon>Caudoviricetes</taxon>
        <taxon>Bclasvirinae</taxon>
        <taxon>Coopervirus</taxon>
        <taxon>Coopervirus vincenzo</taxon>
    </lineage>
</organism>
<dbReference type="GeneID" id="26637395"/>
<reference evidence="1 2" key="1">
    <citation type="journal article" date="2015" name="Genome Announc.">
        <title>Genome Sequences of Mycobacteriophages AlanGrant, Baee, Corofin, OrangeOswald, and Vincenzo, New Members of Cluster B.</title>
        <authorList>
            <person name="Pope W.H."/>
            <person name="Carbonara M.E."/>
            <person name="Cioffi H.M."/>
            <person name="Cruz T."/>
            <person name="Dang B.Q."/>
            <person name="Doyle A.N."/>
            <person name="Fan O.H."/>
            <person name="Gallagher M."/>
            <person name="Gentile G.M."/>
            <person name="German B.A."/>
            <person name="Farrell M.E."/>
            <person name="Gerwig M."/>
            <person name="Hunter K.L."/>
            <person name="Lefever V.E."/>
            <person name="Marfisi N.A."/>
            <person name="McDonnell J.E."/>
            <person name="Monga J.K."/>
            <person name="Quiroz K.G."/>
            <person name="Pong A.C."/>
            <person name="Rimple P.A."/>
            <person name="Situ M."/>
            <person name="Sohnen P.C."/>
            <person name="Stockinger A.N."/>
            <person name="Thompson P.K."/>
            <person name="Torchio N.M."/>
            <person name="Toner C.L."/>
            <person name="Ulbrich M.C."/>
            <person name="Vohra N.I."/>
            <person name="Zakir A."/>
            <person name="Adkins N.L."/>
            <person name="Brown B.R."/>
            <person name="Churilla B.M."/>
            <person name="Kramer Z.J."/>
            <person name="Lapin J.S."/>
            <person name="Montgomery M.T."/>
            <person name="Prout A.K."/>
            <person name="Grubb S.R."/>
            <person name="Warner M.H."/>
            <person name="Bowman C.A."/>
            <person name="Russell D.A."/>
            <person name="Hatfull G.F."/>
        </authorList>
    </citation>
    <scope>NUCLEOTIDE SEQUENCE [LARGE SCALE GENOMIC DNA]</scope>
</reference>
<dbReference type="OrthoDB" id="29038at10239"/>
<gene>
    <name evidence="1" type="primary">92</name>
    <name evidence="1" type="ORF">SEA_VINCENZO_92</name>
</gene>